<dbReference type="AlphaFoldDB" id="K0K860"/>
<feature type="compositionally biased region" description="Polar residues" evidence="1">
    <location>
        <begin position="799"/>
        <end position="809"/>
    </location>
</feature>
<feature type="region of interest" description="Disordered" evidence="1">
    <location>
        <begin position="799"/>
        <end position="875"/>
    </location>
</feature>
<sequence length="929" mass="106277">MYNKKFKKYGQYGYNNNSYSSRRTYEPDYYEPSSQPNYQSSQSPNYTNQRSASPQPSDENQYPPHYQQTYQQHGHNGQTPSNGVYNQAPNYQQNQGYTGQTIPHPRQSPVPSTASAPSHQPASMPFQSQPYPDHIESEHPAKKQKTETEPYHTKPLKIAPIPDRGDGTPLLRRDIHYEFLHILFNDGTRAFSDPYPNSETLIYGESKTPGHKLTFSELYMKSLAHSNQISRNMRARLASPRDICVPPSIVYFLFNIGRLLNQTFIPSMTNKNFHSIPCLEVNYNPPTDLEPNYHVEGRNQLVHDIPTINSLLRGNIARTKEPKQFSALNKITKRPRTTVINLLLMFKEHQNDINNLFFNKCDYKYADIFMNHKFNPLKRAQLFLWLVFAYLETDVSVQAQNINPFGQLPPVLVKTNRDYDIEQPQEIEFAEYSKRIRNECKNGIYKTGSANQQQPGAVSTAQATQVQTAQIISKFNENEGKCFTRKDIQYEFLMFLFENDVRAFTDPFGDNGIKLHTELSTKRNKLTFAELYIKSLANSTACPRSLRKKLTGTKDEFLAPVCICFLVHTGLIDVQTTFDTHGSITRIFRSIPCLQLSHKSEERDANGNPFMVTETASLNSVLKSASKDDKASSLKSLNYMKKNPRTTVGNVLFLFRKYEDEVNKQFFNDSKYKFSDILNNHGLNPQKRADLFLYLVFFYLETAPNTENPFIFQIMDFAEYDSTSYDIDTEEEKNHAQKLYQQRSEFKLGQGIAMNELQHMNIDYQGAGKDKNVGNKESSPDDIKGTAQNFLAGILSELQSSNSNGTEGATESEKNIENGEVQVRITSESSTSTVNNNDQRDSLGKQQDQTDVESQPSQKPQNLQPRKKESQSKAEKVELLESIKMDTDSPHQIYIKLPELIDDKVSVNDALNHISSTLSNHYCVYFEDD</sequence>
<accession>K0K860</accession>
<keyword evidence="3" id="KW-1185">Reference proteome</keyword>
<dbReference type="Proteomes" id="UP000009328">
    <property type="component" value="Unassembled WGS sequence"/>
</dbReference>
<gene>
    <name evidence="2" type="ORF">BN7_547</name>
</gene>
<protein>
    <submittedName>
        <fullName evidence="2">Ino eighty subunit 1</fullName>
    </submittedName>
</protein>
<feature type="compositionally biased region" description="Low complexity" evidence="1">
    <location>
        <begin position="32"/>
        <end position="46"/>
    </location>
</feature>
<name>K0K860_WICCF</name>
<evidence type="ECO:0000313" key="2">
    <source>
        <dbReference type="EMBL" id="CCH41010.1"/>
    </source>
</evidence>
<feature type="compositionally biased region" description="Polar residues" evidence="1">
    <location>
        <begin position="109"/>
        <end position="130"/>
    </location>
</feature>
<feature type="region of interest" description="Disordered" evidence="1">
    <location>
        <begin position="1"/>
        <end position="150"/>
    </location>
</feature>
<feature type="compositionally biased region" description="Low complexity" evidence="1">
    <location>
        <begin position="826"/>
        <end position="837"/>
    </location>
</feature>
<feature type="compositionally biased region" description="Basic and acidic residues" evidence="1">
    <location>
        <begin position="866"/>
        <end position="875"/>
    </location>
</feature>
<dbReference type="PANTHER" id="PTHR37287:SF1">
    <property type="entry name" value="INO EIGHTY SUBUNIT 1"/>
    <property type="match status" value="1"/>
</dbReference>
<proteinExistence type="predicted"/>
<reference evidence="2 3" key="1">
    <citation type="journal article" date="2012" name="Eukaryot. Cell">
        <title>Draft genome sequence of Wickerhamomyces ciferrii NRRL Y-1031 F-60-10.</title>
        <authorList>
            <person name="Schneider J."/>
            <person name="Andrea H."/>
            <person name="Blom J."/>
            <person name="Jaenicke S."/>
            <person name="Ruckert C."/>
            <person name="Schorsch C."/>
            <person name="Szczepanowski R."/>
            <person name="Farwick M."/>
            <person name="Goesmann A."/>
            <person name="Puhler A."/>
            <person name="Schaffer S."/>
            <person name="Tauch A."/>
            <person name="Kohler T."/>
            <person name="Brinkrolf K."/>
        </authorList>
    </citation>
    <scope>NUCLEOTIDE SEQUENCE [LARGE SCALE GENOMIC DNA]</scope>
    <source>
        <strain evidence="3">ATCC 14091 / BCRC 22168 / CBS 111 / JCM 3599 / NBRC 0793 / NRRL Y-1031 F-60-10</strain>
    </source>
</reference>
<dbReference type="EMBL" id="CAIF01000011">
    <property type="protein sequence ID" value="CCH41010.1"/>
    <property type="molecule type" value="Genomic_DNA"/>
</dbReference>
<feature type="compositionally biased region" description="Polar residues" evidence="1">
    <location>
        <begin position="844"/>
        <end position="864"/>
    </location>
</feature>
<dbReference type="InterPro" id="IPR038014">
    <property type="entry name" value="Ies1"/>
</dbReference>
<dbReference type="HOGENOM" id="CLU_314788_0_0_1"/>
<dbReference type="PANTHER" id="PTHR37287">
    <property type="entry name" value="INO EIGHTY SUBUNIT 1"/>
    <property type="match status" value="1"/>
</dbReference>
<comment type="caution">
    <text evidence="2">The sequence shown here is derived from an EMBL/GenBank/DDBJ whole genome shotgun (WGS) entry which is preliminary data.</text>
</comment>
<dbReference type="eggNOG" id="ENOG502QVDM">
    <property type="taxonomic scope" value="Eukaryota"/>
</dbReference>
<feature type="compositionally biased region" description="Basic and acidic residues" evidence="1">
    <location>
        <begin position="133"/>
        <end position="150"/>
    </location>
</feature>
<organism evidence="2 3">
    <name type="scientific">Wickerhamomyces ciferrii (strain ATCC 14091 / BCRC 22168 / CBS 111 / JCM 3599 / NBRC 0793 / NRRL Y-1031 F-60-10)</name>
    <name type="common">Yeast</name>
    <name type="synonym">Pichia ciferrii</name>
    <dbReference type="NCBI Taxonomy" id="1206466"/>
    <lineage>
        <taxon>Eukaryota</taxon>
        <taxon>Fungi</taxon>
        <taxon>Dikarya</taxon>
        <taxon>Ascomycota</taxon>
        <taxon>Saccharomycotina</taxon>
        <taxon>Saccharomycetes</taxon>
        <taxon>Phaffomycetales</taxon>
        <taxon>Wickerhamomycetaceae</taxon>
        <taxon>Wickerhamomyces</taxon>
    </lineage>
</organism>
<dbReference type="GO" id="GO:0031011">
    <property type="term" value="C:Ino80 complex"/>
    <property type="evidence" value="ECO:0007669"/>
    <property type="project" value="InterPro"/>
</dbReference>
<dbReference type="InParanoid" id="K0K860"/>
<feature type="compositionally biased region" description="Polar residues" evidence="1">
    <location>
        <begin position="80"/>
        <end position="101"/>
    </location>
</feature>
<feature type="compositionally biased region" description="Low complexity" evidence="1">
    <location>
        <begin position="60"/>
        <end position="79"/>
    </location>
</feature>
<evidence type="ECO:0000256" key="1">
    <source>
        <dbReference type="SAM" id="MobiDB-lite"/>
    </source>
</evidence>
<evidence type="ECO:0000313" key="3">
    <source>
        <dbReference type="Proteomes" id="UP000009328"/>
    </source>
</evidence>
<feature type="compositionally biased region" description="Polar residues" evidence="1">
    <location>
        <begin position="47"/>
        <end position="59"/>
    </location>
</feature>
<dbReference type="STRING" id="1206466.K0K860"/>